<dbReference type="AlphaFoldDB" id="A0A7W6RJA9"/>
<organism evidence="2 3">
    <name type="scientific">Rhizobium mongolense</name>
    <dbReference type="NCBI Taxonomy" id="57676"/>
    <lineage>
        <taxon>Bacteria</taxon>
        <taxon>Pseudomonadati</taxon>
        <taxon>Pseudomonadota</taxon>
        <taxon>Alphaproteobacteria</taxon>
        <taxon>Hyphomicrobiales</taxon>
        <taxon>Rhizobiaceae</taxon>
        <taxon>Rhizobium/Agrobacterium group</taxon>
        <taxon>Rhizobium</taxon>
    </lineage>
</organism>
<accession>A0A7W6RJA9</accession>
<sequence length="62" mass="6340">MPGRGQGPFASSGHPVVAEAIEAAIRRIGVHPGVFDRGSSGPHKMAGPRQQPGPKSAADRSL</sequence>
<evidence type="ECO:0000313" key="3">
    <source>
        <dbReference type="Proteomes" id="UP000533641"/>
    </source>
</evidence>
<evidence type="ECO:0000313" key="2">
    <source>
        <dbReference type="EMBL" id="MBB4273538.1"/>
    </source>
</evidence>
<comment type="caution">
    <text evidence="2">The sequence shown here is derived from an EMBL/GenBank/DDBJ whole genome shotgun (WGS) entry which is preliminary data.</text>
</comment>
<evidence type="ECO:0000256" key="1">
    <source>
        <dbReference type="SAM" id="MobiDB-lite"/>
    </source>
</evidence>
<protein>
    <submittedName>
        <fullName evidence="2">Uncharacterized protein</fullName>
    </submittedName>
</protein>
<reference evidence="2 3" key="1">
    <citation type="submission" date="2020-08" db="EMBL/GenBank/DDBJ databases">
        <title>Genomic Encyclopedia of Type Strains, Phase IV (KMG-V): Genome sequencing to study the core and pangenomes of soil and plant-associated prokaryotes.</title>
        <authorList>
            <person name="Whitman W."/>
        </authorList>
    </citation>
    <scope>NUCLEOTIDE SEQUENCE [LARGE SCALE GENOMIC DNA]</scope>
    <source>
        <strain evidence="2 3">SEMIA 402</strain>
    </source>
</reference>
<dbReference type="EMBL" id="JACIGM010000002">
    <property type="protein sequence ID" value="MBB4273538.1"/>
    <property type="molecule type" value="Genomic_DNA"/>
</dbReference>
<dbReference type="Proteomes" id="UP000533641">
    <property type="component" value="Unassembled WGS sequence"/>
</dbReference>
<gene>
    <name evidence="2" type="ORF">GGE12_001292</name>
</gene>
<name>A0A7W6RJA9_9HYPH</name>
<feature type="region of interest" description="Disordered" evidence="1">
    <location>
        <begin position="32"/>
        <end position="62"/>
    </location>
</feature>
<proteinExistence type="predicted"/>